<dbReference type="AlphaFoldDB" id="A0AAX4JAI7"/>
<dbReference type="EMBL" id="CP142728">
    <property type="protein sequence ID" value="WUR02948.1"/>
    <property type="molecule type" value="Genomic_DNA"/>
</dbReference>
<feature type="transmembrane region" description="Helical" evidence="1">
    <location>
        <begin position="16"/>
        <end position="37"/>
    </location>
</feature>
<dbReference type="RefSeq" id="XP_065329093.1">
    <property type="nucleotide sequence ID" value="XM_065473021.1"/>
</dbReference>
<protein>
    <submittedName>
        <fullName evidence="2">Membrane protein</fullName>
    </submittedName>
</protein>
<reference evidence="2" key="1">
    <citation type="journal article" date="2024" name="BMC Genomics">
        <title>Functional annotation of a divergent genome using sequence and structure-based similarity.</title>
        <authorList>
            <person name="Svedberg D."/>
            <person name="Winiger R.R."/>
            <person name="Berg A."/>
            <person name="Sharma H."/>
            <person name="Tellgren-Roth C."/>
            <person name="Debrunner-Vossbrinck B.A."/>
            <person name="Vossbrinck C.R."/>
            <person name="Barandun J."/>
        </authorList>
    </citation>
    <scope>NUCLEOTIDE SEQUENCE</scope>
    <source>
        <strain evidence="2">Illinois isolate</strain>
    </source>
</reference>
<accession>A0AAX4JAI7</accession>
<gene>
    <name evidence="2" type="ORF">VNE69_03163</name>
</gene>
<keyword evidence="3" id="KW-1185">Reference proteome</keyword>
<dbReference type="KEGG" id="vnx:VNE69_03163"/>
<proteinExistence type="predicted"/>
<organism evidence="2 3">
    <name type="scientific">Vairimorpha necatrix</name>
    <dbReference type="NCBI Taxonomy" id="6039"/>
    <lineage>
        <taxon>Eukaryota</taxon>
        <taxon>Fungi</taxon>
        <taxon>Fungi incertae sedis</taxon>
        <taxon>Microsporidia</taxon>
        <taxon>Nosematidae</taxon>
        <taxon>Vairimorpha</taxon>
    </lineage>
</organism>
<feature type="transmembrane region" description="Helical" evidence="1">
    <location>
        <begin position="177"/>
        <end position="201"/>
    </location>
</feature>
<feature type="transmembrane region" description="Helical" evidence="1">
    <location>
        <begin position="57"/>
        <end position="75"/>
    </location>
</feature>
<evidence type="ECO:0000313" key="2">
    <source>
        <dbReference type="EMBL" id="WUR02948.1"/>
    </source>
</evidence>
<evidence type="ECO:0000256" key="1">
    <source>
        <dbReference type="SAM" id="Phobius"/>
    </source>
</evidence>
<dbReference type="GeneID" id="90540759"/>
<dbReference type="Proteomes" id="UP001334084">
    <property type="component" value="Chromosome 3"/>
</dbReference>
<keyword evidence="1" id="KW-0812">Transmembrane</keyword>
<feature type="transmembrane region" description="Helical" evidence="1">
    <location>
        <begin position="121"/>
        <end position="143"/>
    </location>
</feature>
<feature type="transmembrane region" description="Helical" evidence="1">
    <location>
        <begin position="82"/>
        <end position="101"/>
    </location>
</feature>
<feature type="transmembrane region" description="Helical" evidence="1">
    <location>
        <begin position="221"/>
        <end position="242"/>
    </location>
</feature>
<evidence type="ECO:0000313" key="3">
    <source>
        <dbReference type="Proteomes" id="UP001334084"/>
    </source>
</evidence>
<sequence>MKNSAQKKLIQQKEKFGLLITIIQQIFITCLFSKIVNSHVKILFNPFSLVQILFKKSTFIFMLSFFIPILLKFYSRSNHINFMCLLFGYTFSSLIFYINFPVKTNILEMADNNIVFIFKKILINLNFTITCVVSLISGLILSFDIRNNILEFAEIEGIFKYYALSTKRMINRILNMWFVNLIFSCGFLISYVLFISFFVNILLMFLRCDLVYNGRIINHMILLYISVLIHLSMTEFFNRLLIYNLSIKDKKFTNFIKDNDLNYVRYVFYRVSNMSYKYNYLLNQICRNKQDLCDLLEYVEKECDNVKNICKNILEEYKILDNKLYMTVPQIKPNGSMLVKKYKNYNFIDKWTSKIIYKLKIYMLKNDFNNSIKYMENINKYINFLLKQRDQFMLLVDLDKRYTYIYKDLIDEIRQVEEQCNIDLKVLI</sequence>
<keyword evidence="1" id="KW-1133">Transmembrane helix</keyword>
<keyword evidence="1" id="KW-0472">Membrane</keyword>
<name>A0AAX4JAI7_9MICR</name>